<dbReference type="InterPro" id="IPR029039">
    <property type="entry name" value="Flavoprotein-like_sf"/>
</dbReference>
<keyword evidence="3" id="KW-1185">Reference proteome</keyword>
<dbReference type="EMBL" id="LT598469">
    <property type="protein sequence ID" value="SCV02003.1"/>
    <property type="molecule type" value="Genomic_DNA"/>
</dbReference>
<dbReference type="Proteomes" id="UP000191024">
    <property type="component" value="Chromosome G"/>
</dbReference>
<evidence type="ECO:0000313" key="2">
    <source>
        <dbReference type="EMBL" id="SCV02003.1"/>
    </source>
</evidence>
<dbReference type="SUPFAM" id="SSF52218">
    <property type="entry name" value="Flavoproteins"/>
    <property type="match status" value="1"/>
</dbReference>
<dbReference type="GO" id="GO:0010181">
    <property type="term" value="F:FMN binding"/>
    <property type="evidence" value="ECO:0007669"/>
    <property type="project" value="TreeGrafter"/>
</dbReference>
<evidence type="ECO:0000259" key="1">
    <source>
        <dbReference type="Pfam" id="PF03358"/>
    </source>
</evidence>
<dbReference type="Pfam" id="PF03358">
    <property type="entry name" value="FMN_red"/>
    <property type="match status" value="1"/>
</dbReference>
<dbReference type="InterPro" id="IPR005025">
    <property type="entry name" value="FMN_Rdtase-like_dom"/>
</dbReference>
<dbReference type="InterPro" id="IPR050712">
    <property type="entry name" value="NAD(P)H-dep_reductase"/>
</dbReference>
<sequence length="218" mass="24252">MPESLNIAIVLCSSRKPRVCPQIARFVKNCILDSSPVLTDLQKPELTLIDLEKWNLPLFDESGIPSQIKNGKYDHEHTRAWSREIQKYDGFIFVVPQYNWGYPAVVKNAIDFLYHEWSNKAALVVSYGGHGGSKCNAQLTEVLQGVKMIPVEGGVQLAFPDRETLVKAVQGAEIAMAANDSDSGAAIWSEERKTIAEAFQKLLDTIMSTKVKTVLSEK</sequence>
<feature type="domain" description="NADPH-dependent FMN reductase-like" evidence="1">
    <location>
        <begin position="6"/>
        <end position="154"/>
    </location>
</feature>
<protein>
    <submittedName>
        <fullName evidence="2">LAMI_0G15126g1_1</fullName>
    </submittedName>
</protein>
<dbReference type="Gene3D" id="3.40.50.360">
    <property type="match status" value="1"/>
</dbReference>
<dbReference type="STRING" id="1230905.A0A1G4KCA9"/>
<dbReference type="PANTHER" id="PTHR30543">
    <property type="entry name" value="CHROMATE REDUCTASE"/>
    <property type="match status" value="1"/>
</dbReference>
<proteinExistence type="predicted"/>
<accession>A0A1G4KCA9</accession>
<reference evidence="2 3" key="1">
    <citation type="submission" date="2016-03" db="EMBL/GenBank/DDBJ databases">
        <authorList>
            <person name="Devillers H."/>
        </authorList>
    </citation>
    <scope>NUCLEOTIDE SEQUENCE [LARGE SCALE GENOMIC DNA]</scope>
    <source>
        <strain evidence="2">CBS 11717</strain>
    </source>
</reference>
<dbReference type="OrthoDB" id="68575at2759"/>
<dbReference type="AlphaFoldDB" id="A0A1G4KCA9"/>
<evidence type="ECO:0000313" key="3">
    <source>
        <dbReference type="Proteomes" id="UP000191024"/>
    </source>
</evidence>
<dbReference type="GO" id="GO:0005829">
    <property type="term" value="C:cytosol"/>
    <property type="evidence" value="ECO:0007669"/>
    <property type="project" value="TreeGrafter"/>
</dbReference>
<dbReference type="GO" id="GO:0016491">
    <property type="term" value="F:oxidoreductase activity"/>
    <property type="evidence" value="ECO:0007669"/>
    <property type="project" value="InterPro"/>
</dbReference>
<name>A0A1G4KCA9_9SACH</name>
<dbReference type="PANTHER" id="PTHR30543:SF21">
    <property type="entry name" value="NAD(P)H-DEPENDENT FMN REDUCTASE LOT6"/>
    <property type="match status" value="1"/>
</dbReference>
<gene>
    <name evidence="2" type="ORF">LAMI_0G15126G</name>
</gene>
<organism evidence="2 3">
    <name type="scientific">Lachancea mirantina</name>
    <dbReference type="NCBI Taxonomy" id="1230905"/>
    <lineage>
        <taxon>Eukaryota</taxon>
        <taxon>Fungi</taxon>
        <taxon>Dikarya</taxon>
        <taxon>Ascomycota</taxon>
        <taxon>Saccharomycotina</taxon>
        <taxon>Saccharomycetes</taxon>
        <taxon>Saccharomycetales</taxon>
        <taxon>Saccharomycetaceae</taxon>
        <taxon>Lachancea</taxon>
    </lineage>
</organism>